<dbReference type="Pfam" id="PF00528">
    <property type="entry name" value="BPD_transp_1"/>
    <property type="match status" value="1"/>
</dbReference>
<gene>
    <name evidence="9" type="ORF">E5161_10550</name>
</gene>
<accession>A0A4U0FC39</accession>
<dbReference type="GO" id="GO:0055085">
    <property type="term" value="P:transmembrane transport"/>
    <property type="evidence" value="ECO:0007669"/>
    <property type="project" value="InterPro"/>
</dbReference>
<reference evidence="9 10" key="1">
    <citation type="submission" date="2019-04" db="EMBL/GenBank/DDBJ databases">
        <title>Cohnella sp. nov., isolated from soil.</title>
        <authorList>
            <person name="Kim W."/>
        </authorList>
    </citation>
    <scope>NUCLEOTIDE SEQUENCE [LARGE SCALE GENOMIC DNA]</scope>
    <source>
        <strain evidence="9 10">CAU 1483</strain>
    </source>
</reference>
<feature type="transmembrane region" description="Helical" evidence="7">
    <location>
        <begin position="9"/>
        <end position="31"/>
    </location>
</feature>
<dbReference type="InterPro" id="IPR035906">
    <property type="entry name" value="MetI-like_sf"/>
</dbReference>
<dbReference type="SUPFAM" id="SSF161098">
    <property type="entry name" value="MetI-like"/>
    <property type="match status" value="1"/>
</dbReference>
<dbReference type="Gene3D" id="1.10.3720.10">
    <property type="entry name" value="MetI-like"/>
    <property type="match status" value="1"/>
</dbReference>
<comment type="caution">
    <text evidence="9">The sequence shown here is derived from an EMBL/GenBank/DDBJ whole genome shotgun (WGS) entry which is preliminary data.</text>
</comment>
<evidence type="ECO:0000256" key="1">
    <source>
        <dbReference type="ARBA" id="ARBA00004651"/>
    </source>
</evidence>
<evidence type="ECO:0000259" key="8">
    <source>
        <dbReference type="PROSITE" id="PS50928"/>
    </source>
</evidence>
<feature type="transmembrane region" description="Helical" evidence="7">
    <location>
        <begin position="106"/>
        <end position="126"/>
    </location>
</feature>
<dbReference type="PANTHER" id="PTHR43744:SF12">
    <property type="entry name" value="ABC TRANSPORTER PERMEASE PROTEIN MG189-RELATED"/>
    <property type="match status" value="1"/>
</dbReference>
<keyword evidence="6 7" id="KW-0472">Membrane</keyword>
<evidence type="ECO:0000313" key="10">
    <source>
        <dbReference type="Proteomes" id="UP000309673"/>
    </source>
</evidence>
<dbReference type="PANTHER" id="PTHR43744">
    <property type="entry name" value="ABC TRANSPORTER PERMEASE PROTEIN MG189-RELATED-RELATED"/>
    <property type="match status" value="1"/>
</dbReference>
<dbReference type="CDD" id="cd06261">
    <property type="entry name" value="TM_PBP2"/>
    <property type="match status" value="1"/>
</dbReference>
<keyword evidence="3" id="KW-1003">Cell membrane</keyword>
<organism evidence="9 10">
    <name type="scientific">Cohnella pontilimi</name>
    <dbReference type="NCBI Taxonomy" id="2564100"/>
    <lineage>
        <taxon>Bacteria</taxon>
        <taxon>Bacillati</taxon>
        <taxon>Bacillota</taxon>
        <taxon>Bacilli</taxon>
        <taxon>Bacillales</taxon>
        <taxon>Paenibacillaceae</taxon>
        <taxon>Cohnella</taxon>
    </lineage>
</organism>
<feature type="transmembrane region" description="Helical" evidence="7">
    <location>
        <begin position="138"/>
        <end position="159"/>
    </location>
</feature>
<feature type="transmembrane region" description="Helical" evidence="7">
    <location>
        <begin position="240"/>
        <end position="259"/>
    </location>
</feature>
<dbReference type="GO" id="GO:0005886">
    <property type="term" value="C:plasma membrane"/>
    <property type="evidence" value="ECO:0007669"/>
    <property type="project" value="UniProtKB-SubCell"/>
</dbReference>
<protein>
    <submittedName>
        <fullName evidence="9">Carbohydrate ABC transporter permease</fullName>
    </submittedName>
</protein>
<dbReference type="EMBL" id="SUPK01000004">
    <property type="protein sequence ID" value="TJY42423.1"/>
    <property type="molecule type" value="Genomic_DNA"/>
</dbReference>
<evidence type="ECO:0000256" key="6">
    <source>
        <dbReference type="ARBA" id="ARBA00023136"/>
    </source>
</evidence>
<evidence type="ECO:0000256" key="5">
    <source>
        <dbReference type="ARBA" id="ARBA00022989"/>
    </source>
</evidence>
<dbReference type="Proteomes" id="UP000309673">
    <property type="component" value="Unassembled WGS sequence"/>
</dbReference>
<keyword evidence="10" id="KW-1185">Reference proteome</keyword>
<comment type="similarity">
    <text evidence="7">Belongs to the binding-protein-dependent transport system permease family.</text>
</comment>
<dbReference type="OrthoDB" id="9771544at2"/>
<dbReference type="RefSeq" id="WP_136777763.1">
    <property type="nucleotide sequence ID" value="NZ_SUPK01000004.1"/>
</dbReference>
<evidence type="ECO:0000256" key="2">
    <source>
        <dbReference type="ARBA" id="ARBA00022448"/>
    </source>
</evidence>
<keyword evidence="4 7" id="KW-0812">Transmembrane</keyword>
<feature type="domain" description="ABC transmembrane type-1" evidence="8">
    <location>
        <begin position="70"/>
        <end position="259"/>
    </location>
</feature>
<name>A0A4U0FC39_9BACL</name>
<dbReference type="AlphaFoldDB" id="A0A4U0FC39"/>
<feature type="transmembrane region" description="Helical" evidence="7">
    <location>
        <begin position="180"/>
        <end position="205"/>
    </location>
</feature>
<comment type="subcellular location">
    <subcellularLocation>
        <location evidence="1 7">Cell membrane</location>
        <topology evidence="1 7">Multi-pass membrane protein</topology>
    </subcellularLocation>
</comment>
<sequence length="274" mass="31509">MKREKSKQALLYLFLFIGVSVMIAPFLWMLLSSFKTNAEIMRVPFTIFPEHFKFSNYAKVWTEVQFSVYFKNSVLVAVTRTALVLYFSALAGYVLGKLQFRGRNVIFILILATMMVPWPVTIVPQYQLMVWLGWKGSYLSLIVPAMFSSFGIFMMRQFVSHVPTELLEAARIDGAGEFRIFHRLVLPLVSNSLSALAIIIFLWTWDDFLWPYLMIDDQSQYLLPIGLAFFSGQFKTSYDLLYTGATISVIPVLILYILFQKRFIEGITMSGIKG</sequence>
<evidence type="ECO:0000256" key="3">
    <source>
        <dbReference type="ARBA" id="ARBA00022475"/>
    </source>
</evidence>
<proteinExistence type="inferred from homology"/>
<keyword evidence="2 7" id="KW-0813">Transport</keyword>
<dbReference type="PROSITE" id="PS50928">
    <property type="entry name" value="ABC_TM1"/>
    <property type="match status" value="1"/>
</dbReference>
<evidence type="ECO:0000256" key="4">
    <source>
        <dbReference type="ARBA" id="ARBA00022692"/>
    </source>
</evidence>
<feature type="transmembrane region" description="Helical" evidence="7">
    <location>
        <begin position="74"/>
        <end position="94"/>
    </location>
</feature>
<evidence type="ECO:0000313" key="9">
    <source>
        <dbReference type="EMBL" id="TJY42423.1"/>
    </source>
</evidence>
<evidence type="ECO:0000256" key="7">
    <source>
        <dbReference type="RuleBase" id="RU363032"/>
    </source>
</evidence>
<keyword evidence="5 7" id="KW-1133">Transmembrane helix</keyword>
<dbReference type="InterPro" id="IPR000515">
    <property type="entry name" value="MetI-like"/>
</dbReference>